<accession>A0A9P6AYS4</accession>
<comment type="caution">
    <text evidence="5">The sequence shown here is derived from an EMBL/GenBank/DDBJ whole genome shotgun (WGS) entry which is preliminary data.</text>
</comment>
<dbReference type="SMART" id="SM00025">
    <property type="entry name" value="Pumilio"/>
    <property type="match status" value="5"/>
</dbReference>
<dbReference type="InterPro" id="IPR001313">
    <property type="entry name" value="Pumilio_RNA-bd_rpt"/>
</dbReference>
<dbReference type="Pfam" id="PF00806">
    <property type="entry name" value="PUF"/>
    <property type="match status" value="5"/>
</dbReference>
<feature type="compositionally biased region" description="Low complexity" evidence="3">
    <location>
        <begin position="1"/>
        <end position="23"/>
    </location>
</feature>
<evidence type="ECO:0000256" key="2">
    <source>
        <dbReference type="PROSITE-ProRule" id="PRU00317"/>
    </source>
</evidence>
<dbReference type="EMBL" id="MU128962">
    <property type="protein sequence ID" value="KAF9514289.1"/>
    <property type="molecule type" value="Genomic_DNA"/>
</dbReference>
<feature type="repeat" description="Pumilio" evidence="2">
    <location>
        <begin position="478"/>
        <end position="513"/>
    </location>
</feature>
<evidence type="ECO:0000313" key="6">
    <source>
        <dbReference type="Proteomes" id="UP000886523"/>
    </source>
</evidence>
<organism evidence="5 6">
    <name type="scientific">Hydnum rufescens UP504</name>
    <dbReference type="NCBI Taxonomy" id="1448309"/>
    <lineage>
        <taxon>Eukaryota</taxon>
        <taxon>Fungi</taxon>
        <taxon>Dikarya</taxon>
        <taxon>Basidiomycota</taxon>
        <taxon>Agaricomycotina</taxon>
        <taxon>Agaricomycetes</taxon>
        <taxon>Cantharellales</taxon>
        <taxon>Hydnaceae</taxon>
        <taxon>Hydnum</taxon>
    </lineage>
</organism>
<dbReference type="SUPFAM" id="SSF48371">
    <property type="entry name" value="ARM repeat"/>
    <property type="match status" value="1"/>
</dbReference>
<gene>
    <name evidence="5" type="ORF">BS47DRAFT_884518</name>
</gene>
<proteinExistence type="predicted"/>
<dbReference type="InterPro" id="IPR016024">
    <property type="entry name" value="ARM-type_fold"/>
</dbReference>
<dbReference type="Gene3D" id="1.25.10.10">
    <property type="entry name" value="Leucine-rich Repeat Variant"/>
    <property type="match status" value="1"/>
</dbReference>
<protein>
    <recommendedName>
        <fullName evidence="4">PUM-HD domain-containing protein</fullName>
    </recommendedName>
</protein>
<feature type="region of interest" description="Disordered" evidence="3">
    <location>
        <begin position="119"/>
        <end position="172"/>
    </location>
</feature>
<evidence type="ECO:0000256" key="1">
    <source>
        <dbReference type="ARBA" id="ARBA00022737"/>
    </source>
</evidence>
<dbReference type="AlphaFoldDB" id="A0A9P6AYS4"/>
<dbReference type="GO" id="GO:0010608">
    <property type="term" value="P:post-transcriptional regulation of gene expression"/>
    <property type="evidence" value="ECO:0007669"/>
    <property type="project" value="TreeGrafter"/>
</dbReference>
<evidence type="ECO:0000259" key="4">
    <source>
        <dbReference type="PROSITE" id="PS50303"/>
    </source>
</evidence>
<dbReference type="GO" id="GO:0005737">
    <property type="term" value="C:cytoplasm"/>
    <property type="evidence" value="ECO:0007669"/>
    <property type="project" value="TreeGrafter"/>
</dbReference>
<dbReference type="PROSITE" id="PS50302">
    <property type="entry name" value="PUM"/>
    <property type="match status" value="3"/>
</dbReference>
<feature type="region of interest" description="Disordered" evidence="3">
    <location>
        <begin position="67"/>
        <end position="101"/>
    </location>
</feature>
<sequence>MYSTPSLSSPSESPSTPPDSQSPFARVFNSKPSQEYGYDPRWFYAPLSPSYQRSSVLSAQEYDSAELDPHAYQRRQRSPRASAGSGHFNSSELLDHGPQGSRTDFSFSPWAGLSRPYAPEAAADHDSGSLQNGWMPGNRLSPQFVPAAGSQSQLSLPSSSSSPGLDLHQPNQDVLPASLRHSHRLTQRSDYLGPTPVPYTSQLVHASSLPMSPEAYDNLTMSHYSMHHAPLSHSATAGFGTYHQAVANHQDQLPTSSPITHFAHAVTETRAPVANEPINFLQLLQPSASPPYDHFVARIISSSDQQASVFLQQKLKVATNESRVKLVEAIVARGYEMMTHRFGNWAVQRCLEPPCTREDRMRLAAVMRGRIVELSMNCYGTHVIQKALDCEEDIKLLILTELLLGDPYSTLMNKHAAHVWSRIMELAWADPVPPIFPCVNVALKGRWIDLACHETGSLVVQHAFENLEEKDTRDLVNEVLHGFDRVVRDSWGSWVVQHLLEHGAEQDKSRALSLLIVSLHQYGTDPQAIKSVEKALKCGGPDVLDKVVNRLCEPGFRAMLVDLSLNGTGSQLVALILPMCKKDQGTLLYDAIKKHVVTLKGSKAGSRITWLFDKMRAYYGY</sequence>
<dbReference type="OrthoDB" id="668540at2759"/>
<reference evidence="5" key="1">
    <citation type="journal article" date="2020" name="Nat. Commun.">
        <title>Large-scale genome sequencing of mycorrhizal fungi provides insights into the early evolution of symbiotic traits.</title>
        <authorList>
            <person name="Miyauchi S."/>
            <person name="Kiss E."/>
            <person name="Kuo A."/>
            <person name="Drula E."/>
            <person name="Kohler A."/>
            <person name="Sanchez-Garcia M."/>
            <person name="Morin E."/>
            <person name="Andreopoulos B."/>
            <person name="Barry K.W."/>
            <person name="Bonito G."/>
            <person name="Buee M."/>
            <person name="Carver A."/>
            <person name="Chen C."/>
            <person name="Cichocki N."/>
            <person name="Clum A."/>
            <person name="Culley D."/>
            <person name="Crous P.W."/>
            <person name="Fauchery L."/>
            <person name="Girlanda M."/>
            <person name="Hayes R.D."/>
            <person name="Keri Z."/>
            <person name="LaButti K."/>
            <person name="Lipzen A."/>
            <person name="Lombard V."/>
            <person name="Magnuson J."/>
            <person name="Maillard F."/>
            <person name="Murat C."/>
            <person name="Nolan M."/>
            <person name="Ohm R.A."/>
            <person name="Pangilinan J."/>
            <person name="Pereira M.F."/>
            <person name="Perotto S."/>
            <person name="Peter M."/>
            <person name="Pfister S."/>
            <person name="Riley R."/>
            <person name="Sitrit Y."/>
            <person name="Stielow J.B."/>
            <person name="Szollosi G."/>
            <person name="Zifcakova L."/>
            <person name="Stursova M."/>
            <person name="Spatafora J.W."/>
            <person name="Tedersoo L."/>
            <person name="Vaario L.M."/>
            <person name="Yamada A."/>
            <person name="Yan M."/>
            <person name="Wang P."/>
            <person name="Xu J."/>
            <person name="Bruns T."/>
            <person name="Baldrian P."/>
            <person name="Vilgalys R."/>
            <person name="Dunand C."/>
            <person name="Henrissat B."/>
            <person name="Grigoriev I.V."/>
            <person name="Hibbett D."/>
            <person name="Nagy L.G."/>
            <person name="Martin F.M."/>
        </authorList>
    </citation>
    <scope>NUCLEOTIDE SEQUENCE</scope>
    <source>
        <strain evidence="5">UP504</strain>
    </source>
</reference>
<name>A0A9P6AYS4_9AGAM</name>
<dbReference type="PANTHER" id="PTHR12537:SF48">
    <property type="entry name" value="MEIOTIC COILED-COIL PROTEIN 2"/>
    <property type="match status" value="1"/>
</dbReference>
<keyword evidence="6" id="KW-1185">Reference proteome</keyword>
<dbReference type="InterPro" id="IPR011989">
    <property type="entry name" value="ARM-like"/>
</dbReference>
<feature type="domain" description="PUM-HD" evidence="4">
    <location>
        <begin position="261"/>
        <end position="616"/>
    </location>
</feature>
<dbReference type="PANTHER" id="PTHR12537">
    <property type="entry name" value="RNA BINDING PROTEIN PUMILIO-RELATED"/>
    <property type="match status" value="1"/>
</dbReference>
<evidence type="ECO:0000256" key="3">
    <source>
        <dbReference type="SAM" id="MobiDB-lite"/>
    </source>
</evidence>
<feature type="region of interest" description="Disordered" evidence="3">
    <location>
        <begin position="1"/>
        <end position="32"/>
    </location>
</feature>
<dbReference type="GO" id="GO:0003730">
    <property type="term" value="F:mRNA 3'-UTR binding"/>
    <property type="evidence" value="ECO:0007669"/>
    <property type="project" value="TreeGrafter"/>
</dbReference>
<dbReference type="PROSITE" id="PS50303">
    <property type="entry name" value="PUM_HD"/>
    <property type="match status" value="1"/>
</dbReference>
<evidence type="ECO:0000313" key="5">
    <source>
        <dbReference type="EMBL" id="KAF9514289.1"/>
    </source>
</evidence>
<feature type="repeat" description="Pumilio" evidence="2">
    <location>
        <begin position="365"/>
        <end position="401"/>
    </location>
</feature>
<keyword evidence="1" id="KW-0677">Repeat</keyword>
<feature type="repeat" description="Pumilio" evidence="2">
    <location>
        <begin position="442"/>
        <end position="477"/>
    </location>
</feature>
<dbReference type="Proteomes" id="UP000886523">
    <property type="component" value="Unassembled WGS sequence"/>
</dbReference>
<feature type="compositionally biased region" description="Low complexity" evidence="3">
    <location>
        <begin position="150"/>
        <end position="163"/>
    </location>
</feature>
<dbReference type="InterPro" id="IPR033133">
    <property type="entry name" value="PUM-HD"/>
</dbReference>